<evidence type="ECO:0000256" key="2">
    <source>
        <dbReference type="ARBA" id="ARBA00023004"/>
    </source>
</evidence>
<evidence type="ECO:0000259" key="5">
    <source>
        <dbReference type="Pfam" id="PF01521"/>
    </source>
</evidence>
<protein>
    <recommendedName>
        <fullName evidence="4">Iron-sulfur cluster insertion protein ErpA</fullName>
    </recommendedName>
</protein>
<organism evidence="6 7">
    <name type="scientific">Glaciecola nitratireducens (strain JCM 12485 / KCTC 12276 / FR1064)</name>
    <dbReference type="NCBI Taxonomy" id="1085623"/>
    <lineage>
        <taxon>Bacteria</taxon>
        <taxon>Pseudomonadati</taxon>
        <taxon>Pseudomonadota</taxon>
        <taxon>Gammaproteobacteria</taxon>
        <taxon>Alteromonadales</taxon>
        <taxon>Alteromonadaceae</taxon>
        <taxon>Brumicola</taxon>
    </lineage>
</organism>
<evidence type="ECO:0000313" key="7">
    <source>
        <dbReference type="Proteomes" id="UP000009282"/>
    </source>
</evidence>
<dbReference type="SUPFAM" id="SSF89360">
    <property type="entry name" value="HesB-like domain"/>
    <property type="match status" value="1"/>
</dbReference>
<dbReference type="OrthoDB" id="9801228at2"/>
<keyword evidence="2 4" id="KW-0408">Iron</keyword>
<accession>G4QJK0</accession>
<dbReference type="AlphaFoldDB" id="G4QJK0"/>
<dbReference type="EMBL" id="CP003060">
    <property type="protein sequence ID" value="AEP28660.1"/>
    <property type="molecule type" value="Genomic_DNA"/>
</dbReference>
<dbReference type="InterPro" id="IPR000361">
    <property type="entry name" value="ATAP_core_dom"/>
</dbReference>
<sequence length="114" mass="12379">MSEEMALPIEFSEAAAKKVKTLIIEEENPELKLRVYVTGGGCSGFQYGFTFDEKVNEGDMTIEKESVTLVIDPMSLQYLVGGIVDYTEGLDGSRFFVNNPNASTTCGCGASFSI</sequence>
<feature type="binding site" evidence="4">
    <location>
        <position position="106"/>
    </location>
    <ligand>
        <name>iron-sulfur cluster</name>
        <dbReference type="ChEBI" id="CHEBI:30408"/>
    </ligand>
</feature>
<dbReference type="FunFam" id="2.60.300.12:FF:000002">
    <property type="entry name" value="Iron-sulfur cluster insertion protein ErpA"/>
    <property type="match status" value="1"/>
</dbReference>
<dbReference type="InterPro" id="IPR016092">
    <property type="entry name" value="ATAP"/>
</dbReference>
<dbReference type="GO" id="GO:0051537">
    <property type="term" value="F:2 iron, 2 sulfur cluster binding"/>
    <property type="evidence" value="ECO:0007669"/>
    <property type="project" value="TreeGrafter"/>
</dbReference>
<dbReference type="KEGG" id="gni:GNIT_0506"/>
<comment type="cofactor">
    <cofactor evidence="4">
        <name>iron-sulfur cluster</name>
        <dbReference type="ChEBI" id="CHEBI:30408"/>
    </cofactor>
    <text evidence="4">Binds 1 iron-sulfur cluster per subunit.</text>
</comment>
<dbReference type="Pfam" id="PF01521">
    <property type="entry name" value="Fe-S_biosyn"/>
    <property type="match status" value="1"/>
</dbReference>
<dbReference type="eggNOG" id="COG0316">
    <property type="taxonomic scope" value="Bacteria"/>
</dbReference>
<dbReference type="InterPro" id="IPR035903">
    <property type="entry name" value="HesB-like_dom_sf"/>
</dbReference>
<dbReference type="PANTHER" id="PTHR43011:SF1">
    <property type="entry name" value="IRON-SULFUR CLUSTER ASSEMBLY 2 HOMOLOG, MITOCHONDRIAL"/>
    <property type="match status" value="1"/>
</dbReference>
<comment type="function">
    <text evidence="4">Required for insertion of 4Fe-4S clusters for at least IspG.</text>
</comment>
<dbReference type="GO" id="GO:0005506">
    <property type="term" value="F:iron ion binding"/>
    <property type="evidence" value="ECO:0007669"/>
    <property type="project" value="UniProtKB-UniRule"/>
</dbReference>
<dbReference type="InterPro" id="IPR023063">
    <property type="entry name" value="ErpA_proteobact"/>
</dbReference>
<dbReference type="STRING" id="1085623.GNIT_0506"/>
<dbReference type="NCBIfam" id="TIGR00049">
    <property type="entry name" value="iron-sulfur cluster assembly accessory protein"/>
    <property type="match status" value="1"/>
</dbReference>
<dbReference type="Gene3D" id="2.60.300.12">
    <property type="entry name" value="HesB-like domain"/>
    <property type="match status" value="1"/>
</dbReference>
<name>G4QJK0_GLANF</name>
<reference evidence="6 7" key="1">
    <citation type="journal article" date="2011" name="J. Bacteriol.">
        <title>Complete genome sequence of seawater bacterium Glaciecola nitratireducens FR1064T.</title>
        <authorList>
            <person name="Bian F."/>
            <person name="Qin Q.L."/>
            <person name="Xie B.B."/>
            <person name="Shu Y.L."/>
            <person name="Zhang X.Y."/>
            <person name="Yu Y."/>
            <person name="Chen B."/>
            <person name="Chen X.L."/>
            <person name="Zhou B.C."/>
            <person name="Zhang Y.Z."/>
        </authorList>
    </citation>
    <scope>NUCLEOTIDE SEQUENCE [LARGE SCALE GENOMIC DNA]</scope>
    <source>
        <strain evidence="7">JCM 12485 / KCTC 12276 / FR1064</strain>
    </source>
</reference>
<keyword evidence="3 4" id="KW-0411">Iron-sulfur</keyword>
<dbReference type="HAMAP" id="MF_01380">
    <property type="entry name" value="Fe_S_insert_ErpA"/>
    <property type="match status" value="1"/>
</dbReference>
<dbReference type="GO" id="GO:0051539">
    <property type="term" value="F:4 iron, 4 sulfur cluster binding"/>
    <property type="evidence" value="ECO:0007669"/>
    <property type="project" value="TreeGrafter"/>
</dbReference>
<feature type="binding site" evidence="4">
    <location>
        <position position="108"/>
    </location>
    <ligand>
        <name>iron-sulfur cluster</name>
        <dbReference type="ChEBI" id="CHEBI:30408"/>
    </ligand>
</feature>
<evidence type="ECO:0000256" key="3">
    <source>
        <dbReference type="ARBA" id="ARBA00023014"/>
    </source>
</evidence>
<dbReference type="PANTHER" id="PTHR43011">
    <property type="entry name" value="IRON-SULFUR CLUSTER ASSEMBLY 2 HOMOLOG, MITOCHONDRIAL"/>
    <property type="match status" value="1"/>
</dbReference>
<evidence type="ECO:0000256" key="4">
    <source>
        <dbReference type="HAMAP-Rule" id="MF_01380"/>
    </source>
</evidence>
<dbReference type="PROSITE" id="PS01152">
    <property type="entry name" value="HESB"/>
    <property type="match status" value="1"/>
</dbReference>
<dbReference type="RefSeq" id="WP_014107537.1">
    <property type="nucleotide sequence ID" value="NC_016041.1"/>
</dbReference>
<dbReference type="GO" id="GO:0016226">
    <property type="term" value="P:iron-sulfur cluster assembly"/>
    <property type="evidence" value="ECO:0007669"/>
    <property type="project" value="UniProtKB-UniRule"/>
</dbReference>
<gene>
    <name evidence="4" type="primary">erpA</name>
    <name evidence="6" type="ordered locus">GNIT_0506</name>
</gene>
<feature type="domain" description="Core" evidence="5">
    <location>
        <begin position="9"/>
        <end position="109"/>
    </location>
</feature>
<feature type="binding site" evidence="4">
    <location>
        <position position="42"/>
    </location>
    <ligand>
        <name>iron-sulfur cluster</name>
        <dbReference type="ChEBI" id="CHEBI:30408"/>
    </ligand>
</feature>
<comment type="subunit">
    <text evidence="4">Homodimer.</text>
</comment>
<keyword evidence="7" id="KW-1185">Reference proteome</keyword>
<proteinExistence type="inferred from homology"/>
<evidence type="ECO:0000256" key="1">
    <source>
        <dbReference type="ARBA" id="ARBA00022723"/>
    </source>
</evidence>
<dbReference type="GO" id="GO:0005829">
    <property type="term" value="C:cytosol"/>
    <property type="evidence" value="ECO:0007669"/>
    <property type="project" value="TreeGrafter"/>
</dbReference>
<evidence type="ECO:0000313" key="6">
    <source>
        <dbReference type="EMBL" id="AEP28660.1"/>
    </source>
</evidence>
<dbReference type="Proteomes" id="UP000009282">
    <property type="component" value="Chromosome"/>
</dbReference>
<dbReference type="HOGENOM" id="CLU_069054_5_3_6"/>
<dbReference type="InterPro" id="IPR017870">
    <property type="entry name" value="FeS_cluster_insertion_CS"/>
</dbReference>
<dbReference type="NCBIfam" id="NF010147">
    <property type="entry name" value="PRK13623.1"/>
    <property type="match status" value="1"/>
</dbReference>
<keyword evidence="1 4" id="KW-0479">Metal-binding</keyword>
<comment type="similarity">
    <text evidence="4">Belongs to the HesB/IscA family.</text>
</comment>